<dbReference type="Gene3D" id="3.20.20.70">
    <property type="entry name" value="Aldolase class I"/>
    <property type="match status" value="1"/>
</dbReference>
<dbReference type="InterPro" id="IPR011060">
    <property type="entry name" value="RibuloseP-bd_barrel"/>
</dbReference>
<reference evidence="2" key="1">
    <citation type="submission" date="2016-04" db="EMBL/GenBank/DDBJ databases">
        <authorList>
            <person name="Evans L.H."/>
            <person name="Alamgir A."/>
            <person name="Owens N."/>
            <person name="Weber N.D."/>
            <person name="Virtaneva K."/>
            <person name="Barbian K."/>
            <person name="Babar A."/>
            <person name="Rosenke K."/>
        </authorList>
    </citation>
    <scope>NUCLEOTIDE SEQUENCE</scope>
    <source>
        <strain evidence="2">Nono1</strain>
    </source>
</reference>
<name>A0A1M4ELX9_9ACTN</name>
<proteinExistence type="inferred from homology"/>
<gene>
    <name evidence="2" type="ORF">BN4615_P9334</name>
</gene>
<dbReference type="InterPro" id="IPR013785">
    <property type="entry name" value="Aldolase_TIM"/>
</dbReference>
<organism evidence="2">
    <name type="scientific">Nonomuraea gerenzanensis</name>
    <dbReference type="NCBI Taxonomy" id="93944"/>
    <lineage>
        <taxon>Bacteria</taxon>
        <taxon>Bacillati</taxon>
        <taxon>Actinomycetota</taxon>
        <taxon>Actinomycetes</taxon>
        <taxon>Streptosporangiales</taxon>
        <taxon>Streptosporangiaceae</taxon>
        <taxon>Nonomuraea</taxon>
    </lineage>
</organism>
<dbReference type="PANTHER" id="PTHR21381:SF3">
    <property type="entry name" value="SGC REGION PROTEIN SGCQ-RELATED"/>
    <property type="match status" value="1"/>
</dbReference>
<dbReference type="PIRSF" id="PIRSF005956">
    <property type="entry name" value="BtpA"/>
    <property type="match status" value="1"/>
</dbReference>
<dbReference type="EMBL" id="LT559118">
    <property type="protein sequence ID" value="SBO99818.1"/>
    <property type="molecule type" value="Genomic_DNA"/>
</dbReference>
<dbReference type="SUPFAM" id="SSF51366">
    <property type="entry name" value="Ribulose-phoshate binding barrel"/>
    <property type="match status" value="1"/>
</dbReference>
<protein>
    <submittedName>
        <fullName evidence="2">Photosystem I biogenesis protein BtpA</fullName>
    </submittedName>
</protein>
<accession>A0A1M4ELX9</accession>
<dbReference type="RefSeq" id="WP_225268457.1">
    <property type="nucleotide sequence ID" value="NZ_CP084058.1"/>
</dbReference>
<dbReference type="PANTHER" id="PTHR21381">
    <property type="entry name" value="ZGC:162297"/>
    <property type="match status" value="1"/>
</dbReference>
<comment type="similarity">
    <text evidence="1">Belongs to the BtpA family.</text>
</comment>
<evidence type="ECO:0000313" key="2">
    <source>
        <dbReference type="EMBL" id="SBO99818.1"/>
    </source>
</evidence>
<dbReference type="AlphaFoldDB" id="A0A1M4ELX9"/>
<dbReference type="Pfam" id="PF03437">
    <property type="entry name" value="BtpA"/>
    <property type="match status" value="1"/>
</dbReference>
<sequence>MAKLIIGMVHLKPLPGTPYHEEGSLPRTIETAVESARALFDGGADGCLVQTVERVYRVDDESDAARTAAMTLVVNAIVQATGPGFQVGVQLMRNALKASLAVATVTGAAFIRAGALVGATLTEHGMVTADPMGVMEYRRRIGAQGVRVLADIDSSHFTWYGGGKPTPEVARAAVRAGADAVVLGHADERRTTELIAAVRAAVPGVPVILAGHTDHANAARLLARADGAFVGRCLERGGWGGSVDVDLVRRYVELVRGIA</sequence>
<evidence type="ECO:0000256" key="1">
    <source>
        <dbReference type="ARBA" id="ARBA00006007"/>
    </source>
</evidence>
<dbReference type="InterPro" id="IPR005137">
    <property type="entry name" value="BtpA"/>
</dbReference>